<dbReference type="InterPro" id="IPR036746">
    <property type="entry name" value="TT1725-like_sf"/>
</dbReference>
<proteinExistence type="predicted"/>
<dbReference type="SUPFAM" id="SSF103007">
    <property type="entry name" value="Hypothetical protein TT1725"/>
    <property type="match status" value="1"/>
</dbReference>
<dbReference type="InterPro" id="IPR007546">
    <property type="entry name" value="DUF503"/>
</dbReference>
<dbReference type="EMBL" id="VXPY01000122">
    <property type="protein sequence ID" value="MYD92069.1"/>
    <property type="molecule type" value="Genomic_DNA"/>
</dbReference>
<dbReference type="PANTHER" id="PTHR36441">
    <property type="entry name" value="HYPOTHETICAL CYTOSOLIC PROTEIN"/>
    <property type="match status" value="1"/>
</dbReference>
<name>A0A6B1DWJ8_9CHLR</name>
<accession>A0A6B1DWJ8</accession>
<reference evidence="1" key="1">
    <citation type="submission" date="2019-09" db="EMBL/GenBank/DDBJ databases">
        <title>Characterisation of the sponge microbiome using genome-centric metagenomics.</title>
        <authorList>
            <person name="Engelberts J.P."/>
            <person name="Robbins S.J."/>
            <person name="De Goeij J.M."/>
            <person name="Aranda M."/>
            <person name="Bell S.C."/>
            <person name="Webster N.S."/>
        </authorList>
    </citation>
    <scope>NUCLEOTIDE SEQUENCE</scope>
    <source>
        <strain evidence="1">SB0662_bin_9</strain>
    </source>
</reference>
<gene>
    <name evidence="1" type="ORF">F4Y08_17350</name>
</gene>
<sequence length="159" mass="17631">MPRWTGPKTAASRRNWRRRPGWQEFAMRPVLGSICGELHVEPLPHPLSKPHCFGAGCATDDENTVSVGLLTLELYLGGTTSLKEKRSRVAPVVRRIRTKFNASVCESDAQDVLTRAELSVVVVSTNDSHVHSQLQAVLNWVLDARLDVEVLDSHVELIA</sequence>
<dbReference type="AlphaFoldDB" id="A0A6B1DWJ8"/>
<protein>
    <submittedName>
        <fullName evidence="1">DUF503 domain-containing protein</fullName>
    </submittedName>
</protein>
<evidence type="ECO:0000313" key="1">
    <source>
        <dbReference type="EMBL" id="MYD92069.1"/>
    </source>
</evidence>
<organism evidence="1">
    <name type="scientific">Caldilineaceae bacterium SB0662_bin_9</name>
    <dbReference type="NCBI Taxonomy" id="2605258"/>
    <lineage>
        <taxon>Bacteria</taxon>
        <taxon>Bacillati</taxon>
        <taxon>Chloroflexota</taxon>
        <taxon>Caldilineae</taxon>
        <taxon>Caldilineales</taxon>
        <taxon>Caldilineaceae</taxon>
    </lineage>
</organism>
<dbReference type="Gene3D" id="3.30.70.1120">
    <property type="entry name" value="TT1725-like"/>
    <property type="match status" value="1"/>
</dbReference>
<dbReference type="Pfam" id="PF04456">
    <property type="entry name" value="DUF503"/>
    <property type="match status" value="1"/>
</dbReference>
<comment type="caution">
    <text evidence="1">The sequence shown here is derived from an EMBL/GenBank/DDBJ whole genome shotgun (WGS) entry which is preliminary data.</text>
</comment>
<dbReference type="PANTHER" id="PTHR36441:SF1">
    <property type="entry name" value="DUF503 DOMAIN-CONTAINING PROTEIN"/>
    <property type="match status" value="1"/>
</dbReference>